<dbReference type="InterPro" id="IPR003593">
    <property type="entry name" value="AAA+_ATPase"/>
</dbReference>
<evidence type="ECO:0000313" key="3">
    <source>
        <dbReference type="Proteomes" id="UP000772812"/>
    </source>
</evidence>
<dbReference type="InterPro" id="IPR027417">
    <property type="entry name" value="P-loop_NTPase"/>
</dbReference>
<keyword evidence="2" id="KW-0067">ATP-binding</keyword>
<protein>
    <submittedName>
        <fullName evidence="2">ATP-binding protein</fullName>
    </submittedName>
</protein>
<name>A0ABS1GJJ6_9AQUI</name>
<proteinExistence type="predicted"/>
<dbReference type="PANTHER" id="PTHR42990">
    <property type="entry name" value="ATPASE"/>
    <property type="match status" value="1"/>
</dbReference>
<dbReference type="CDD" id="cd00009">
    <property type="entry name" value="AAA"/>
    <property type="match status" value="1"/>
</dbReference>
<gene>
    <name evidence="2" type="ORF">GWK41_08475</name>
</gene>
<accession>A0ABS1GJJ6</accession>
<dbReference type="Gene3D" id="3.40.50.300">
    <property type="entry name" value="P-loop containing nucleotide triphosphate hydrolases"/>
    <property type="match status" value="1"/>
</dbReference>
<keyword evidence="3" id="KW-1185">Reference proteome</keyword>
<comment type="caution">
    <text evidence="2">The sequence shown here is derived from an EMBL/GenBank/DDBJ whole genome shotgun (WGS) entry which is preliminary data.</text>
</comment>
<dbReference type="Pfam" id="PF13173">
    <property type="entry name" value="AAA_14"/>
    <property type="match status" value="1"/>
</dbReference>
<reference evidence="2 3" key="1">
    <citation type="journal article" date="2021" name="Syst. Appl. Microbiol.">
        <title>Persephonella atlantica sp. nov.: How to adapt to physico-chemical gradients in high temperature hydrothermal habitats.</title>
        <authorList>
            <person name="Francois D.X."/>
            <person name="Godfroy A."/>
            <person name="Mathien C."/>
            <person name="Aube J."/>
            <person name="Cathalot C."/>
            <person name="Lesongeur F."/>
            <person name="L'Haridon S."/>
            <person name="Philippon X."/>
            <person name="Roussel E.G."/>
        </authorList>
    </citation>
    <scope>NUCLEOTIDE SEQUENCE [LARGE SCALE GENOMIC DNA]</scope>
    <source>
        <strain evidence="2 3">MO1340</strain>
    </source>
</reference>
<dbReference type="SMART" id="SM00382">
    <property type="entry name" value="AAA"/>
    <property type="match status" value="1"/>
</dbReference>
<dbReference type="RefSeq" id="WP_200674521.1">
    <property type="nucleotide sequence ID" value="NZ_JAACYA010000002.1"/>
</dbReference>
<evidence type="ECO:0000313" key="2">
    <source>
        <dbReference type="EMBL" id="MBK3333103.1"/>
    </source>
</evidence>
<keyword evidence="2" id="KW-0547">Nucleotide-binding</keyword>
<dbReference type="EMBL" id="JAACYA010000002">
    <property type="protein sequence ID" value="MBK3333103.1"/>
    <property type="molecule type" value="Genomic_DNA"/>
</dbReference>
<sequence length="401" mass="47059">MENLLEKARQLSILKTSQKLPSYKRFLYRKIKNSNSKIIGIYGARGVGKTTLILQILKNLNLPVKESLYISCDHPFFTDINLFDFLEYFYKKGGKIIFIDEIHKIKDFQKHLKSAYDFLGIRIIFTGSSAISLTEPDFTRRFSMYKLPVLSFKEYIELSYGIKLKSFTLEEIIKNHELVSQEIINLLKNERILSLFEEYNKHGCYPFYFEDKAKFLDRLQDTVNAILYYDMAEMFKISSDKIHTLKKLLATICASKPMEFSIDKLTNITGISKATFYKYIDYLSRGELLIHIMHEAKRFKSIRKPDKLYLSNPNLLNAICLSPDKGTLRETFFVSMLNSQHRLFYTDKGDFMVDEKYIFEIGGKNKDFSQIKNIKNSFLAVDDIEIGFERKIPLWLFGFLY</sequence>
<dbReference type="InterPro" id="IPR041682">
    <property type="entry name" value="AAA_14"/>
</dbReference>
<feature type="domain" description="AAA+ ATPase" evidence="1">
    <location>
        <begin position="35"/>
        <end position="148"/>
    </location>
</feature>
<dbReference type="GO" id="GO:0005524">
    <property type="term" value="F:ATP binding"/>
    <property type="evidence" value="ECO:0007669"/>
    <property type="project" value="UniProtKB-KW"/>
</dbReference>
<organism evidence="2 3">
    <name type="scientific">Persephonella atlantica</name>
    <dbReference type="NCBI Taxonomy" id="2699429"/>
    <lineage>
        <taxon>Bacteria</taxon>
        <taxon>Pseudomonadati</taxon>
        <taxon>Aquificota</taxon>
        <taxon>Aquificia</taxon>
        <taxon>Aquificales</taxon>
        <taxon>Hydrogenothermaceae</taxon>
        <taxon>Persephonella</taxon>
    </lineage>
</organism>
<dbReference type="SUPFAM" id="SSF52540">
    <property type="entry name" value="P-loop containing nucleoside triphosphate hydrolases"/>
    <property type="match status" value="1"/>
</dbReference>
<dbReference type="PANTHER" id="PTHR42990:SF1">
    <property type="entry name" value="AAA+ ATPASE DOMAIN-CONTAINING PROTEIN"/>
    <property type="match status" value="1"/>
</dbReference>
<evidence type="ECO:0000259" key="1">
    <source>
        <dbReference type="SMART" id="SM00382"/>
    </source>
</evidence>
<dbReference type="Proteomes" id="UP000772812">
    <property type="component" value="Unassembled WGS sequence"/>
</dbReference>